<dbReference type="InterPro" id="IPR044861">
    <property type="entry name" value="IPNS-like_FE2OG_OXY"/>
</dbReference>
<evidence type="ECO:0000313" key="8">
    <source>
        <dbReference type="Proteomes" id="UP000087171"/>
    </source>
</evidence>
<dbReference type="PROSITE" id="PS51471">
    <property type="entry name" value="FE2OG_OXY"/>
    <property type="match status" value="1"/>
</dbReference>
<accession>A0A1S2YUF4</accession>
<dbReference type="InterPro" id="IPR005123">
    <property type="entry name" value="Oxoglu/Fe-dep_dioxygenase_dom"/>
</dbReference>
<comment type="similarity">
    <text evidence="2 6">Belongs to the iron/ascorbate-dependent oxidoreductase family.</text>
</comment>
<protein>
    <submittedName>
        <fullName evidence="9">1-aminocyclopropane-1-carboxylate oxidase homolog 12-like</fullName>
    </submittedName>
</protein>
<dbReference type="AlphaFoldDB" id="A0A1S2YUF4"/>
<dbReference type="OrthoDB" id="288590at2759"/>
<evidence type="ECO:0000256" key="6">
    <source>
        <dbReference type="RuleBase" id="RU003682"/>
    </source>
</evidence>
<name>A0A1S2YUF4_CICAR</name>
<keyword evidence="4 6" id="KW-0560">Oxidoreductase</keyword>
<dbReference type="KEGG" id="cam:101510104"/>
<evidence type="ECO:0000313" key="9">
    <source>
        <dbReference type="RefSeq" id="XP_004510134.1"/>
    </source>
</evidence>
<organism evidence="8 9">
    <name type="scientific">Cicer arietinum</name>
    <name type="common">Chickpea</name>
    <name type="synonym">Garbanzo</name>
    <dbReference type="NCBI Taxonomy" id="3827"/>
    <lineage>
        <taxon>Eukaryota</taxon>
        <taxon>Viridiplantae</taxon>
        <taxon>Streptophyta</taxon>
        <taxon>Embryophyta</taxon>
        <taxon>Tracheophyta</taxon>
        <taxon>Spermatophyta</taxon>
        <taxon>Magnoliopsida</taxon>
        <taxon>eudicotyledons</taxon>
        <taxon>Gunneridae</taxon>
        <taxon>Pentapetalae</taxon>
        <taxon>rosids</taxon>
        <taxon>fabids</taxon>
        <taxon>Fabales</taxon>
        <taxon>Fabaceae</taxon>
        <taxon>Papilionoideae</taxon>
        <taxon>50 kb inversion clade</taxon>
        <taxon>NPAAA clade</taxon>
        <taxon>Hologalegina</taxon>
        <taxon>IRL clade</taxon>
        <taxon>Cicereae</taxon>
        <taxon>Cicer</taxon>
    </lineage>
</organism>
<keyword evidence="5 6" id="KW-0408">Iron</keyword>
<evidence type="ECO:0000256" key="5">
    <source>
        <dbReference type="ARBA" id="ARBA00023004"/>
    </source>
</evidence>
<dbReference type="Gene3D" id="2.60.120.330">
    <property type="entry name" value="B-lactam Antibiotic, Isopenicillin N Synthase, Chain"/>
    <property type="match status" value="1"/>
</dbReference>
<evidence type="ECO:0000256" key="2">
    <source>
        <dbReference type="ARBA" id="ARBA00008056"/>
    </source>
</evidence>
<dbReference type="PaxDb" id="3827-XP_004510134.1"/>
<keyword evidence="8" id="KW-1185">Reference proteome</keyword>
<dbReference type="PANTHER" id="PTHR10209:SF846">
    <property type="entry name" value="OXYGENASE FAMILY OXIDOREDUCTASE, PUTATIVE-RELATED"/>
    <property type="match status" value="1"/>
</dbReference>
<evidence type="ECO:0000256" key="4">
    <source>
        <dbReference type="ARBA" id="ARBA00023002"/>
    </source>
</evidence>
<feature type="domain" description="Fe2OG dioxygenase" evidence="7">
    <location>
        <begin position="209"/>
        <end position="311"/>
    </location>
</feature>
<sequence length="362" mass="41219">MGSTETNEMKVMKLSERKAFDEAKEGVKGLVDAGIKKIPEIFHHQPDKYEKSYNTCHVIPVIDLTNIDKDPSLHQEIVQKVKEACETWGFFQVINHGIPLSVLEEIKDGVKRFYEQNTQVKKDLYTRDRNKSFIYNSNFDIYSSPALNWRDTFMCYLAPHTPKLEDFPIVCRDILLEYGKHMMNLGTLLFELLSEALGLKPNHLKEMDCVEGLIALCHYYPPCPEPELTVGTTKHSDNDFLTVLLQDHIGGLQVLHEDKWIDITPVTGALIVNVGDLLQLITNDKFKSVEHRVVANEVGPRISVACFFSTAYRSSSKLYGPIKELLSEENPPKYRETTVADYVAYFEAKGLDGTTALTHYKI</sequence>
<dbReference type="InterPro" id="IPR026992">
    <property type="entry name" value="DIOX_N"/>
</dbReference>
<evidence type="ECO:0000256" key="3">
    <source>
        <dbReference type="ARBA" id="ARBA00022723"/>
    </source>
</evidence>
<dbReference type="Pfam" id="PF14226">
    <property type="entry name" value="DIOX_N"/>
    <property type="match status" value="1"/>
</dbReference>
<comment type="cofactor">
    <cofactor evidence="1">
        <name>Fe cation</name>
        <dbReference type="ChEBI" id="CHEBI:24875"/>
    </cofactor>
</comment>
<dbReference type="GeneID" id="101510104"/>
<dbReference type="PANTHER" id="PTHR10209">
    <property type="entry name" value="OXIDOREDUCTASE, 2OG-FE II OXYGENASE FAMILY PROTEIN"/>
    <property type="match status" value="1"/>
</dbReference>
<dbReference type="SUPFAM" id="SSF51197">
    <property type="entry name" value="Clavaminate synthase-like"/>
    <property type="match status" value="1"/>
</dbReference>
<dbReference type="RefSeq" id="XP_004510134.1">
    <property type="nucleotide sequence ID" value="XM_004510077.3"/>
</dbReference>
<reference evidence="8" key="1">
    <citation type="journal article" date="2013" name="Nat. Biotechnol.">
        <title>Draft genome sequence of chickpea (Cicer arietinum) provides a resource for trait improvement.</title>
        <authorList>
            <person name="Varshney R.K."/>
            <person name="Song C."/>
            <person name="Saxena R.K."/>
            <person name="Azam S."/>
            <person name="Yu S."/>
            <person name="Sharpe A.G."/>
            <person name="Cannon S."/>
            <person name="Baek J."/>
            <person name="Rosen B.D."/>
            <person name="Tar'an B."/>
            <person name="Millan T."/>
            <person name="Zhang X."/>
            <person name="Ramsay L.D."/>
            <person name="Iwata A."/>
            <person name="Wang Y."/>
            <person name="Nelson W."/>
            <person name="Farmer A.D."/>
            <person name="Gaur P.M."/>
            <person name="Soderlund C."/>
            <person name="Penmetsa R.V."/>
            <person name="Xu C."/>
            <person name="Bharti A.K."/>
            <person name="He W."/>
            <person name="Winter P."/>
            <person name="Zhao S."/>
            <person name="Hane J.K."/>
            <person name="Carrasquilla-Garcia N."/>
            <person name="Condie J.A."/>
            <person name="Upadhyaya H.D."/>
            <person name="Luo M.C."/>
            <person name="Thudi M."/>
            <person name="Gowda C.L."/>
            <person name="Singh N.P."/>
            <person name="Lichtenzveig J."/>
            <person name="Gali K.K."/>
            <person name="Rubio J."/>
            <person name="Nadarajan N."/>
            <person name="Dolezel J."/>
            <person name="Bansal K.C."/>
            <person name="Xu X."/>
            <person name="Edwards D."/>
            <person name="Zhang G."/>
            <person name="Kahl G."/>
            <person name="Gil J."/>
            <person name="Singh K.B."/>
            <person name="Datta S.K."/>
            <person name="Jackson S.A."/>
            <person name="Wang J."/>
            <person name="Cook D.R."/>
        </authorList>
    </citation>
    <scope>NUCLEOTIDE SEQUENCE [LARGE SCALE GENOMIC DNA]</scope>
    <source>
        <strain evidence="8">cv. CDC Frontier</strain>
    </source>
</reference>
<dbReference type="InterPro" id="IPR027443">
    <property type="entry name" value="IPNS-like_sf"/>
</dbReference>
<dbReference type="Proteomes" id="UP000087171">
    <property type="component" value="Chromosome Ca7"/>
</dbReference>
<reference evidence="9" key="2">
    <citation type="submission" date="2025-08" db="UniProtKB">
        <authorList>
            <consortium name="RefSeq"/>
        </authorList>
    </citation>
    <scope>IDENTIFICATION</scope>
    <source>
        <tissue evidence="9">Etiolated seedlings</tissue>
    </source>
</reference>
<dbReference type="eggNOG" id="KOG0143">
    <property type="taxonomic scope" value="Eukaryota"/>
</dbReference>
<dbReference type="GO" id="GO:0046872">
    <property type="term" value="F:metal ion binding"/>
    <property type="evidence" value="ECO:0007669"/>
    <property type="project" value="UniProtKB-KW"/>
</dbReference>
<dbReference type="Pfam" id="PF03171">
    <property type="entry name" value="2OG-FeII_Oxy"/>
    <property type="match status" value="1"/>
</dbReference>
<dbReference type="FunFam" id="2.60.120.330:FF:000005">
    <property type="entry name" value="1-aminocyclopropane-1-carboxylate oxidase homolog 1"/>
    <property type="match status" value="1"/>
</dbReference>
<evidence type="ECO:0000259" key="7">
    <source>
        <dbReference type="PROSITE" id="PS51471"/>
    </source>
</evidence>
<evidence type="ECO:0000256" key="1">
    <source>
        <dbReference type="ARBA" id="ARBA00001962"/>
    </source>
</evidence>
<keyword evidence="3 6" id="KW-0479">Metal-binding</keyword>
<gene>
    <name evidence="9" type="primary">LOC101510104</name>
</gene>
<dbReference type="GO" id="GO:0051213">
    <property type="term" value="F:dioxygenase activity"/>
    <property type="evidence" value="ECO:0007669"/>
    <property type="project" value="UniProtKB-ARBA"/>
</dbReference>
<proteinExistence type="inferred from homology"/>